<organism evidence="7 8">
    <name type="scientific">Acetivibrio thermocellus AD2</name>
    <dbReference type="NCBI Taxonomy" id="1138384"/>
    <lineage>
        <taxon>Bacteria</taxon>
        <taxon>Bacillati</taxon>
        <taxon>Bacillota</taxon>
        <taxon>Clostridia</taxon>
        <taxon>Eubacteriales</taxon>
        <taxon>Oscillospiraceae</taxon>
        <taxon>Acetivibrio</taxon>
    </lineage>
</organism>
<evidence type="ECO:0000256" key="5">
    <source>
        <dbReference type="ARBA" id="ARBA00023136"/>
    </source>
</evidence>
<feature type="transmembrane region" description="Helical" evidence="6">
    <location>
        <begin position="95"/>
        <end position="121"/>
    </location>
</feature>
<dbReference type="GO" id="GO:0005886">
    <property type="term" value="C:plasma membrane"/>
    <property type="evidence" value="ECO:0007669"/>
    <property type="project" value="UniProtKB-SubCell"/>
</dbReference>
<evidence type="ECO:0000256" key="1">
    <source>
        <dbReference type="ARBA" id="ARBA00004651"/>
    </source>
</evidence>
<comment type="subcellular location">
    <subcellularLocation>
        <location evidence="1">Cell membrane</location>
        <topology evidence="1">Multi-pass membrane protein</topology>
    </subcellularLocation>
</comment>
<evidence type="ECO:0000313" key="7">
    <source>
        <dbReference type="EMBL" id="PFH01575.1"/>
    </source>
</evidence>
<feature type="transmembrane region" description="Helical" evidence="6">
    <location>
        <begin position="161"/>
        <end position="180"/>
    </location>
</feature>
<dbReference type="GeneID" id="35804042"/>
<reference evidence="7 8" key="1">
    <citation type="submission" date="2017-09" db="EMBL/GenBank/DDBJ databases">
        <title>Evaluation of Pacific Biosciences Sequencing Technology to Finishing C. thermocellum Genome Sequences.</title>
        <authorList>
            <person name="Brown S."/>
        </authorList>
    </citation>
    <scope>NUCLEOTIDE SEQUENCE [LARGE SCALE GENOMIC DNA]</scope>
    <source>
        <strain evidence="7 8">AD2</strain>
    </source>
</reference>
<dbReference type="AlphaFoldDB" id="A0AB36TEE2"/>
<evidence type="ECO:0000256" key="3">
    <source>
        <dbReference type="ARBA" id="ARBA00022692"/>
    </source>
</evidence>
<evidence type="ECO:0000256" key="6">
    <source>
        <dbReference type="SAM" id="Phobius"/>
    </source>
</evidence>
<dbReference type="InterPro" id="IPR051449">
    <property type="entry name" value="ABC-2_transporter_component"/>
</dbReference>
<evidence type="ECO:0000256" key="2">
    <source>
        <dbReference type="ARBA" id="ARBA00022475"/>
    </source>
</evidence>
<sequence>MWAVYKKELKTYFYSPLAYVLSGIFVLVFGIYFLTQTMSKVGQGIAQFVFGGQLYFASFWLVMLIPILTMRVFAEERRNGTEVLLMTSPVSVPQIVIGKFLAAFTVFLTMTALTAIFPIIISIKGELVLSAALSSYLGFILLGASFVAFGLFTSSITESQIIAAVLGTVTLFFILLIDQLKTLVSGFLLKVINQLSLYEHYKQFVQSVISLNDIVFFLSITAMFLLLVMIVIEKRRWSQG</sequence>
<evidence type="ECO:0000313" key="8">
    <source>
        <dbReference type="Proteomes" id="UP000223596"/>
    </source>
</evidence>
<dbReference type="GO" id="GO:0140359">
    <property type="term" value="F:ABC-type transporter activity"/>
    <property type="evidence" value="ECO:0007669"/>
    <property type="project" value="InterPro"/>
</dbReference>
<protein>
    <submittedName>
        <fullName evidence="7">ABC-2 type transport system permease protein</fullName>
    </submittedName>
</protein>
<dbReference type="EMBL" id="PDBW01000001">
    <property type="protein sequence ID" value="PFH01575.1"/>
    <property type="molecule type" value="Genomic_DNA"/>
</dbReference>
<feature type="transmembrane region" description="Helical" evidence="6">
    <location>
        <begin position="214"/>
        <end position="232"/>
    </location>
</feature>
<proteinExistence type="predicted"/>
<feature type="transmembrane region" description="Helical" evidence="6">
    <location>
        <begin position="12"/>
        <end position="34"/>
    </location>
</feature>
<gene>
    <name evidence="7" type="ORF">M972_11313</name>
</gene>
<dbReference type="Proteomes" id="UP000223596">
    <property type="component" value="Unassembled WGS sequence"/>
</dbReference>
<evidence type="ECO:0000256" key="4">
    <source>
        <dbReference type="ARBA" id="ARBA00022989"/>
    </source>
</evidence>
<comment type="caution">
    <text evidence="7">The sequence shown here is derived from an EMBL/GenBank/DDBJ whole genome shotgun (WGS) entry which is preliminary data.</text>
</comment>
<dbReference type="RefSeq" id="WP_003515376.1">
    <property type="nucleotide sequence ID" value="NZ_CP013828.1"/>
</dbReference>
<dbReference type="PANTHER" id="PTHR30294">
    <property type="entry name" value="MEMBRANE COMPONENT OF ABC TRANSPORTER YHHJ-RELATED"/>
    <property type="match status" value="1"/>
</dbReference>
<name>A0AB36TEE2_ACETH</name>
<keyword evidence="2" id="KW-1003">Cell membrane</keyword>
<keyword evidence="4 6" id="KW-1133">Transmembrane helix</keyword>
<dbReference type="Pfam" id="PF12679">
    <property type="entry name" value="ABC2_membrane_2"/>
    <property type="match status" value="1"/>
</dbReference>
<keyword evidence="3 6" id="KW-0812">Transmembrane</keyword>
<keyword evidence="5 6" id="KW-0472">Membrane</keyword>
<accession>A0AB36TEE2</accession>
<feature type="transmembrane region" description="Helical" evidence="6">
    <location>
        <begin position="127"/>
        <end position="149"/>
    </location>
</feature>
<feature type="transmembrane region" description="Helical" evidence="6">
    <location>
        <begin position="54"/>
        <end position="74"/>
    </location>
</feature>
<dbReference type="PANTHER" id="PTHR30294:SF29">
    <property type="entry name" value="MULTIDRUG ABC TRANSPORTER PERMEASE YBHS-RELATED"/>
    <property type="match status" value="1"/>
</dbReference>